<sequence>MNVTDTELDLAARLRAACTAGPIAPFASDHGIDIEGAYRIQNINTEHAIHAQGRVIVGRKIGLTSPAVQAQLGVDQPDFGILFSDMAVPHGASTSTKGLVQPRIEAEIAFGMRCDIEDPDITEAQLVKSIDWVAAALEIVDSRIAEWRIGIVETIADNASSGRFVVGEKQSMLPSTDVVSCLMTLWRDGEIVSQGTGKDCLGSPLVSTLWLARKMIEVGRPLRAGEIVLSGALGPMVSVKAGETYSASIAGIGVVQVGF</sequence>
<keyword evidence="5" id="KW-1185">Reference proteome</keyword>
<feature type="domain" description="Fumarylacetoacetase-like C-terminal" evidence="2">
    <location>
        <begin position="76"/>
        <end position="256"/>
    </location>
</feature>
<gene>
    <name evidence="4" type="ORF">A6V36_18060</name>
    <name evidence="3" type="ORF">A6V37_10240</name>
</gene>
<dbReference type="GO" id="GO:0008684">
    <property type="term" value="F:2-oxopent-4-enoate hydratase activity"/>
    <property type="evidence" value="ECO:0007669"/>
    <property type="project" value="TreeGrafter"/>
</dbReference>
<dbReference type="Proteomes" id="UP000077961">
    <property type="component" value="Unassembled WGS sequence"/>
</dbReference>
<protein>
    <recommendedName>
        <fullName evidence="2">Fumarylacetoacetase-like C-terminal domain-containing protein</fullName>
    </recommendedName>
</protein>
<evidence type="ECO:0000313" key="5">
    <source>
        <dbReference type="Proteomes" id="UP000077961"/>
    </source>
</evidence>
<dbReference type="OrthoDB" id="9792137at2"/>
<reference evidence="5 6" key="1">
    <citation type="submission" date="2016-04" db="EMBL/GenBank/DDBJ databases">
        <title>Reclassification of Paraburkholderia panaciterrae (Farh et al. 2015) Dobritsa &amp; Samadpour 2016 as a later homotypic synonym of Paraburkholderia ginsengiterrae (Farh et al. 2015) Dobritsa &amp; Samadpour 2016.</title>
        <authorList>
            <person name="Dobritsa A.P."/>
            <person name="Kutumbaka K."/>
            <person name="Samadpour M."/>
        </authorList>
    </citation>
    <scope>NUCLEOTIDE SEQUENCE [LARGE SCALE GENOMIC DNA]</scope>
    <source>
        <strain evidence="3 6">DCY85</strain>
        <strain evidence="4 5">DCY85-1</strain>
    </source>
</reference>
<dbReference type="RefSeq" id="WP_064265065.1">
    <property type="nucleotide sequence ID" value="NZ_LXJZ01000020.1"/>
</dbReference>
<dbReference type="InterPro" id="IPR011234">
    <property type="entry name" value="Fumarylacetoacetase-like_C"/>
</dbReference>
<keyword evidence="1" id="KW-0456">Lyase</keyword>
<dbReference type="PANTHER" id="PTHR30143">
    <property type="entry name" value="ACID HYDRATASE"/>
    <property type="match status" value="1"/>
</dbReference>
<dbReference type="GO" id="GO:0005737">
    <property type="term" value="C:cytoplasm"/>
    <property type="evidence" value="ECO:0007669"/>
    <property type="project" value="TreeGrafter"/>
</dbReference>
<evidence type="ECO:0000313" key="4">
    <source>
        <dbReference type="EMBL" id="OAJ63399.1"/>
    </source>
</evidence>
<evidence type="ECO:0000256" key="1">
    <source>
        <dbReference type="ARBA" id="ARBA00023239"/>
    </source>
</evidence>
<dbReference type="EMBL" id="LXJZ01000020">
    <property type="protein sequence ID" value="OAJ63399.1"/>
    <property type="molecule type" value="Genomic_DNA"/>
</dbReference>
<dbReference type="PANTHER" id="PTHR30143:SF0">
    <property type="entry name" value="2-KETO-4-PENTENOATE HYDRATASE"/>
    <property type="match status" value="1"/>
</dbReference>
<dbReference type="Pfam" id="PF01557">
    <property type="entry name" value="FAA_hydrolase"/>
    <property type="match status" value="1"/>
</dbReference>
<dbReference type="SUPFAM" id="SSF56529">
    <property type="entry name" value="FAH"/>
    <property type="match status" value="1"/>
</dbReference>
<dbReference type="AlphaFoldDB" id="A0A1A9MY43"/>
<dbReference type="InterPro" id="IPR036663">
    <property type="entry name" value="Fumarylacetoacetase_C_sf"/>
</dbReference>
<evidence type="ECO:0000313" key="3">
    <source>
        <dbReference type="EMBL" id="OAJ52038.1"/>
    </source>
</evidence>
<evidence type="ECO:0000313" key="6">
    <source>
        <dbReference type="Proteomes" id="UP000078116"/>
    </source>
</evidence>
<dbReference type="EMBL" id="LXKA01000382">
    <property type="protein sequence ID" value="OAJ52038.1"/>
    <property type="molecule type" value="Genomic_DNA"/>
</dbReference>
<name>A0A1A9MY43_9BURK</name>
<dbReference type="STRING" id="1462993.A6V36_18060"/>
<dbReference type="Gene3D" id="3.90.850.10">
    <property type="entry name" value="Fumarylacetoacetase-like, C-terminal domain"/>
    <property type="match status" value="1"/>
</dbReference>
<evidence type="ECO:0000259" key="2">
    <source>
        <dbReference type="Pfam" id="PF01557"/>
    </source>
</evidence>
<dbReference type="Proteomes" id="UP000078116">
    <property type="component" value="Unassembled WGS sequence"/>
</dbReference>
<proteinExistence type="predicted"/>
<accession>A0A1A9MY43</accession>
<dbReference type="InterPro" id="IPR050772">
    <property type="entry name" value="Hydratase-Decarb/MhpD_sf"/>
</dbReference>
<comment type="caution">
    <text evidence="3">The sequence shown here is derived from an EMBL/GenBank/DDBJ whole genome shotgun (WGS) entry which is preliminary data.</text>
</comment>
<organism evidence="3 6">
    <name type="scientific">Paraburkholderia ginsengiterrae</name>
    <dbReference type="NCBI Taxonomy" id="1462993"/>
    <lineage>
        <taxon>Bacteria</taxon>
        <taxon>Pseudomonadati</taxon>
        <taxon>Pseudomonadota</taxon>
        <taxon>Betaproteobacteria</taxon>
        <taxon>Burkholderiales</taxon>
        <taxon>Burkholderiaceae</taxon>
        <taxon>Paraburkholderia</taxon>
    </lineage>
</organism>